<dbReference type="Proteomes" id="UP000238541">
    <property type="component" value="Unassembled WGS sequence"/>
</dbReference>
<proteinExistence type="predicted"/>
<accession>A0A2S6FF09</accession>
<evidence type="ECO:0000313" key="1">
    <source>
        <dbReference type="EMBL" id="PPK36044.1"/>
    </source>
</evidence>
<evidence type="ECO:0000313" key="2">
    <source>
        <dbReference type="Proteomes" id="UP000238541"/>
    </source>
</evidence>
<dbReference type="AlphaFoldDB" id="A0A2S6FF09"/>
<reference evidence="2" key="1">
    <citation type="submission" date="2017-06" db="EMBL/GenBank/DDBJ databases">
        <authorList>
            <person name="Furmanczyk E.M."/>
        </authorList>
    </citation>
    <scope>NUCLEOTIDE SEQUENCE [LARGE SCALE GENOMIC DNA]</scope>
    <source>
        <strain evidence="2">AP3_16</strain>
    </source>
</reference>
<protein>
    <submittedName>
        <fullName evidence="1">Uncharacterized protein</fullName>
    </submittedName>
</protein>
<name>A0A2S6FF09_9PSED</name>
<gene>
    <name evidence="1" type="ORF">CD175_25015</name>
</gene>
<organism evidence="1 2">
    <name type="scientific">Pseudomonas laurylsulfatiphila</name>
    <dbReference type="NCBI Taxonomy" id="2011015"/>
    <lineage>
        <taxon>Bacteria</taxon>
        <taxon>Pseudomonadati</taxon>
        <taxon>Pseudomonadota</taxon>
        <taxon>Gammaproteobacteria</taxon>
        <taxon>Pseudomonadales</taxon>
        <taxon>Pseudomonadaceae</taxon>
        <taxon>Pseudomonas</taxon>
    </lineage>
</organism>
<dbReference type="RefSeq" id="WP_104450909.1">
    <property type="nucleotide sequence ID" value="NZ_JBLZZR010000003.1"/>
</dbReference>
<dbReference type="EMBL" id="NIRS01000007">
    <property type="protein sequence ID" value="PPK36044.1"/>
    <property type="molecule type" value="Genomic_DNA"/>
</dbReference>
<comment type="caution">
    <text evidence="1">The sequence shown here is derived from an EMBL/GenBank/DDBJ whole genome shotgun (WGS) entry which is preliminary data.</text>
</comment>
<sequence length="299" mass="33614">MQNYLLDEDGFDSLKNYIGFLGSLSPALEEIKKYTELIARSGHKMLLPPDALLLIKAGEANNLAWQAIKTSVPMLGHACRHSIADARLFIDEFRVLTQGEQGLRLKIADIDPMKFTLAKSPGWGAGMPGDVGDLMFEVGRRLAQSEAVIQAFKQAVISIGTTLHNIFVRFIESLSIHLCSCHEPITKIESYYAVGKIDLPGMEHDPNRYYSQEERKQNARHYLVRLNNMRTNAASAVDNLTDFCYRYQYLLALSQCKLTSNHPRSTWARSNALLTMAEGPLLEVSDMSDQLLVMSRKFV</sequence>
<keyword evidence="2" id="KW-1185">Reference proteome</keyword>